<protein>
    <recommendedName>
        <fullName evidence="4">DNA replication terminus site binding protein</fullName>
    </recommendedName>
</protein>
<evidence type="ECO:0000313" key="2">
    <source>
        <dbReference type="EMBL" id="MCX2802203.1"/>
    </source>
</evidence>
<comment type="caution">
    <text evidence="2">The sequence shown here is derived from an EMBL/GenBank/DDBJ whole genome shotgun (WGS) entry which is preliminary data.</text>
</comment>
<gene>
    <name evidence="2" type="ORF">OQJ68_10430</name>
</gene>
<dbReference type="GO" id="GO:0003677">
    <property type="term" value="F:DNA binding"/>
    <property type="evidence" value="ECO:0007669"/>
    <property type="project" value="InterPro"/>
</dbReference>
<evidence type="ECO:0000256" key="1">
    <source>
        <dbReference type="SAM" id="MobiDB-lite"/>
    </source>
</evidence>
<dbReference type="RefSeq" id="WP_266066171.1">
    <property type="nucleotide sequence ID" value="NZ_JAPHQB010000015.1"/>
</dbReference>
<dbReference type="InterPro" id="IPR036381">
    <property type="entry name" value="Tus_dom1"/>
</dbReference>
<evidence type="ECO:0000313" key="3">
    <source>
        <dbReference type="Proteomes" id="UP001209730"/>
    </source>
</evidence>
<sequence>MRKFLYALEMTDHQKLAAAIPPLLEKLYTSTAALRCSLEQLQESPRPWQSYLLQPPFARDAAAQLDMPFDRPFALTGALFAQLNYCDTAGDARSTLQIPGLLAVPESTIALARQLNTDKAAFAQAVSDFKSALKDRTAPERDLSVRELLSAAGYPRAHLRQCYRQILLCPKRPDAIALSWIKARKSIRKVTVQWCERKLVQLDPQGADPGIQYQRHLLAELPNSRHNDLRQVQVQSRPNLQVAEIFRDDQGETYRQVGYSAMPVLVPADERGQLPDFTRVDHQPGPGRRRQRRDLALPTEPLLPALRVFLRQSDST</sequence>
<proteinExistence type="predicted"/>
<dbReference type="GO" id="GO:0006274">
    <property type="term" value="P:DNA replication termination"/>
    <property type="evidence" value="ECO:0007669"/>
    <property type="project" value="InterPro"/>
</dbReference>
<organism evidence="2 3">
    <name type="scientific">Microbulbifer thermotolerans</name>
    <dbReference type="NCBI Taxonomy" id="252514"/>
    <lineage>
        <taxon>Bacteria</taxon>
        <taxon>Pseudomonadati</taxon>
        <taxon>Pseudomonadota</taxon>
        <taxon>Gammaproteobacteria</taxon>
        <taxon>Cellvibrionales</taxon>
        <taxon>Microbulbiferaceae</taxon>
        <taxon>Microbulbifer</taxon>
    </lineage>
</organism>
<feature type="region of interest" description="Disordered" evidence="1">
    <location>
        <begin position="272"/>
        <end position="297"/>
    </location>
</feature>
<name>A0AB35I0G9_MICTH</name>
<feature type="compositionally biased region" description="Basic and acidic residues" evidence="1">
    <location>
        <begin position="272"/>
        <end position="282"/>
    </location>
</feature>
<dbReference type="Gene3D" id="3.50.14.10">
    <property type="entry name" value="Replication terminator Tus, domain 1 superfamily/Replication terminator Tus"/>
    <property type="match status" value="1"/>
</dbReference>
<dbReference type="EMBL" id="JAPHQB010000015">
    <property type="protein sequence ID" value="MCX2802203.1"/>
    <property type="molecule type" value="Genomic_DNA"/>
</dbReference>
<dbReference type="Proteomes" id="UP001209730">
    <property type="component" value="Unassembled WGS sequence"/>
</dbReference>
<dbReference type="GO" id="GO:0005737">
    <property type="term" value="C:cytoplasm"/>
    <property type="evidence" value="ECO:0007669"/>
    <property type="project" value="InterPro"/>
</dbReference>
<reference evidence="2" key="1">
    <citation type="submission" date="2022-11" db="EMBL/GenBank/DDBJ databases">
        <title>Chitin-degrading and fungicidal potential of chitinolytic bacterial strains from marine environment of the Pacific Ocean regions.</title>
        <authorList>
            <person name="Pentekhina I."/>
            <person name="Nedashkovskaya O."/>
            <person name="Seitkalieva A."/>
            <person name="Podvolotskaya A."/>
            <person name="Tekutyeva L."/>
            <person name="Balabanova L."/>
        </authorList>
    </citation>
    <scope>NUCLEOTIDE SEQUENCE</scope>
    <source>
        <strain evidence="2">KMM 6838</strain>
    </source>
</reference>
<evidence type="ECO:0008006" key="4">
    <source>
        <dbReference type="Google" id="ProtNLM"/>
    </source>
</evidence>
<accession>A0AB35I0G9</accession>
<dbReference type="AlphaFoldDB" id="A0AB35I0G9"/>